<feature type="non-terminal residue" evidence="2">
    <location>
        <position position="53"/>
    </location>
</feature>
<dbReference type="GO" id="GO:0005524">
    <property type="term" value="F:ATP binding"/>
    <property type="evidence" value="ECO:0007669"/>
    <property type="project" value="UniProtKB-KW"/>
</dbReference>
<keyword evidence="2" id="KW-0067">ATP-binding</keyword>
<dbReference type="Pfam" id="PF04326">
    <property type="entry name" value="SLFN_AlbA_2"/>
    <property type="match status" value="1"/>
</dbReference>
<dbReference type="AlphaFoldDB" id="A0A9D1SVQ3"/>
<organism evidence="2 3">
    <name type="scientific">Candidatus Allocopromorpha excrementipullorum</name>
    <dbReference type="NCBI Taxonomy" id="2840743"/>
    <lineage>
        <taxon>Bacteria</taxon>
        <taxon>Bacillati</taxon>
        <taxon>Bacillota</taxon>
        <taxon>Clostridia</taxon>
        <taxon>Eubacteriales</taxon>
        <taxon>Eubacteriaceae</taxon>
        <taxon>Eubacteriaceae incertae sedis</taxon>
        <taxon>Candidatus Allocopromorpha</taxon>
    </lineage>
</organism>
<reference evidence="2" key="1">
    <citation type="submission" date="2020-10" db="EMBL/GenBank/DDBJ databases">
        <authorList>
            <person name="Gilroy R."/>
        </authorList>
    </citation>
    <scope>NUCLEOTIDE SEQUENCE</scope>
    <source>
        <strain evidence="2">ChiSjej4B22-8349</strain>
    </source>
</reference>
<dbReference type="InterPro" id="IPR038461">
    <property type="entry name" value="Schlafen_AlbA_2_dom_sf"/>
</dbReference>
<evidence type="ECO:0000313" key="2">
    <source>
        <dbReference type="EMBL" id="HIU96597.1"/>
    </source>
</evidence>
<keyword evidence="2" id="KW-0547">Nucleotide-binding</keyword>
<feature type="domain" description="Schlafen AlbA-2" evidence="1">
    <location>
        <begin position="15"/>
        <end position="53"/>
    </location>
</feature>
<protein>
    <submittedName>
        <fullName evidence="2">ATP-binding protein</fullName>
    </submittedName>
</protein>
<evidence type="ECO:0000259" key="1">
    <source>
        <dbReference type="Pfam" id="PF04326"/>
    </source>
</evidence>
<dbReference type="EMBL" id="DVOB01000163">
    <property type="protein sequence ID" value="HIU96597.1"/>
    <property type="molecule type" value="Genomic_DNA"/>
</dbReference>
<dbReference type="InterPro" id="IPR007421">
    <property type="entry name" value="Schlafen_AlbA_2_dom"/>
</dbReference>
<evidence type="ECO:0000313" key="3">
    <source>
        <dbReference type="Proteomes" id="UP000824130"/>
    </source>
</evidence>
<accession>A0A9D1SVQ3</accession>
<name>A0A9D1SVQ3_9FIRM</name>
<proteinExistence type="predicted"/>
<reference evidence="2" key="2">
    <citation type="journal article" date="2021" name="PeerJ">
        <title>Extensive microbial diversity within the chicken gut microbiome revealed by metagenomics and culture.</title>
        <authorList>
            <person name="Gilroy R."/>
            <person name="Ravi A."/>
            <person name="Getino M."/>
            <person name="Pursley I."/>
            <person name="Horton D.L."/>
            <person name="Alikhan N.F."/>
            <person name="Baker D."/>
            <person name="Gharbi K."/>
            <person name="Hall N."/>
            <person name="Watson M."/>
            <person name="Adriaenssens E.M."/>
            <person name="Foster-Nyarko E."/>
            <person name="Jarju S."/>
            <person name="Secka A."/>
            <person name="Antonio M."/>
            <person name="Oren A."/>
            <person name="Chaudhuri R.R."/>
            <person name="La Ragione R."/>
            <person name="Hildebrand F."/>
            <person name="Pallen M.J."/>
        </authorList>
    </citation>
    <scope>NUCLEOTIDE SEQUENCE</scope>
    <source>
        <strain evidence="2">ChiSjej4B22-8349</strain>
    </source>
</reference>
<sequence length="53" mass="5788">MYDLTTVEELLNAKEGEQIQFKEAKNRFDSNEAARCCCALANCGGGKLVFGIS</sequence>
<dbReference type="Proteomes" id="UP000824130">
    <property type="component" value="Unassembled WGS sequence"/>
</dbReference>
<dbReference type="Gene3D" id="3.30.950.30">
    <property type="entry name" value="Schlafen, AAA domain"/>
    <property type="match status" value="1"/>
</dbReference>
<gene>
    <name evidence="2" type="ORF">IAD25_07840</name>
</gene>
<comment type="caution">
    <text evidence="2">The sequence shown here is derived from an EMBL/GenBank/DDBJ whole genome shotgun (WGS) entry which is preliminary data.</text>
</comment>